<dbReference type="InterPro" id="IPR036388">
    <property type="entry name" value="WH-like_DNA-bd_sf"/>
</dbReference>
<gene>
    <name evidence="8" type="ORF">A2570_03365</name>
</gene>
<dbReference type="InterPro" id="IPR013324">
    <property type="entry name" value="RNA_pol_sigma_r3/r4-like"/>
</dbReference>
<keyword evidence="3" id="KW-0731">Sigma factor</keyword>
<dbReference type="EMBL" id="MHHY01000009">
    <property type="protein sequence ID" value="OGY40289.1"/>
    <property type="molecule type" value="Genomic_DNA"/>
</dbReference>
<evidence type="ECO:0000259" key="7">
    <source>
        <dbReference type="Pfam" id="PF08281"/>
    </source>
</evidence>
<evidence type="ECO:0000313" key="8">
    <source>
        <dbReference type="EMBL" id="OGY40289.1"/>
    </source>
</evidence>
<evidence type="ECO:0008006" key="10">
    <source>
        <dbReference type="Google" id="ProtNLM"/>
    </source>
</evidence>
<dbReference type="CDD" id="cd06171">
    <property type="entry name" value="Sigma70_r4"/>
    <property type="match status" value="1"/>
</dbReference>
<dbReference type="InterPro" id="IPR013325">
    <property type="entry name" value="RNA_pol_sigma_r2"/>
</dbReference>
<keyword evidence="5" id="KW-0804">Transcription</keyword>
<dbReference type="PANTHER" id="PTHR43133:SF8">
    <property type="entry name" value="RNA POLYMERASE SIGMA FACTOR HI_1459-RELATED"/>
    <property type="match status" value="1"/>
</dbReference>
<evidence type="ECO:0000259" key="6">
    <source>
        <dbReference type="Pfam" id="PF04542"/>
    </source>
</evidence>
<dbReference type="AlphaFoldDB" id="A0A1G1XJT6"/>
<dbReference type="InterPro" id="IPR007627">
    <property type="entry name" value="RNA_pol_sigma70_r2"/>
</dbReference>
<evidence type="ECO:0000313" key="9">
    <source>
        <dbReference type="Proteomes" id="UP000178570"/>
    </source>
</evidence>
<dbReference type="Pfam" id="PF04542">
    <property type="entry name" value="Sigma70_r2"/>
    <property type="match status" value="1"/>
</dbReference>
<comment type="caution">
    <text evidence="8">The sequence shown here is derived from an EMBL/GenBank/DDBJ whole genome shotgun (WGS) entry which is preliminary data.</text>
</comment>
<dbReference type="GO" id="GO:0006352">
    <property type="term" value="P:DNA-templated transcription initiation"/>
    <property type="evidence" value="ECO:0007669"/>
    <property type="project" value="InterPro"/>
</dbReference>
<dbReference type="SUPFAM" id="SSF88659">
    <property type="entry name" value="Sigma3 and sigma4 domains of RNA polymerase sigma factors"/>
    <property type="match status" value="1"/>
</dbReference>
<sequence>MREKKFENSDLDQASGFSLVYDHFSPLIWKHIFLRISLKEETNDLTSEVFLKTWDYLNSGRKIQKIKSFLYRTADNLVIDWYRSRKKIFSLEKDISEDEDVLIVESEMENNLMIAEDVVLLMKNINRLDEKEKRLLILRFVDDLKIDEISEVLSKSRGAVTVAIHRALKSLMVIVNAEKKDEKE</sequence>
<reference evidence="8 9" key="1">
    <citation type="journal article" date="2016" name="Nat. Commun.">
        <title>Thousands of microbial genomes shed light on interconnected biogeochemical processes in an aquifer system.</title>
        <authorList>
            <person name="Anantharaman K."/>
            <person name="Brown C.T."/>
            <person name="Hug L.A."/>
            <person name="Sharon I."/>
            <person name="Castelle C.J."/>
            <person name="Probst A.J."/>
            <person name="Thomas B.C."/>
            <person name="Singh A."/>
            <person name="Wilkins M.J."/>
            <person name="Karaoz U."/>
            <person name="Brodie E.L."/>
            <person name="Williams K.H."/>
            <person name="Hubbard S.S."/>
            <person name="Banfield J.F."/>
        </authorList>
    </citation>
    <scope>NUCLEOTIDE SEQUENCE [LARGE SCALE GENOMIC DNA]</scope>
</reference>
<keyword evidence="2" id="KW-0805">Transcription regulation</keyword>
<evidence type="ECO:0000256" key="5">
    <source>
        <dbReference type="ARBA" id="ARBA00023163"/>
    </source>
</evidence>
<evidence type="ECO:0000256" key="3">
    <source>
        <dbReference type="ARBA" id="ARBA00023082"/>
    </source>
</evidence>
<dbReference type="GO" id="GO:0016987">
    <property type="term" value="F:sigma factor activity"/>
    <property type="evidence" value="ECO:0007669"/>
    <property type="project" value="UniProtKB-KW"/>
</dbReference>
<evidence type="ECO:0000256" key="1">
    <source>
        <dbReference type="ARBA" id="ARBA00010641"/>
    </source>
</evidence>
<feature type="domain" description="RNA polymerase sigma factor 70 region 4 type 2" evidence="7">
    <location>
        <begin position="125"/>
        <end position="171"/>
    </location>
</feature>
<proteinExistence type="inferred from homology"/>
<feature type="domain" description="RNA polymerase sigma-70 region 2" evidence="6">
    <location>
        <begin position="21"/>
        <end position="87"/>
    </location>
</feature>
<accession>A0A1G1XJT6</accession>
<dbReference type="InterPro" id="IPR013249">
    <property type="entry name" value="RNA_pol_sigma70_r4_t2"/>
</dbReference>
<dbReference type="InterPro" id="IPR039425">
    <property type="entry name" value="RNA_pol_sigma-70-like"/>
</dbReference>
<dbReference type="Gene3D" id="1.10.10.10">
    <property type="entry name" value="Winged helix-like DNA-binding domain superfamily/Winged helix DNA-binding domain"/>
    <property type="match status" value="1"/>
</dbReference>
<dbReference type="SUPFAM" id="SSF88946">
    <property type="entry name" value="Sigma2 domain of RNA polymerase sigma factors"/>
    <property type="match status" value="1"/>
</dbReference>
<dbReference type="NCBIfam" id="TIGR02937">
    <property type="entry name" value="sigma70-ECF"/>
    <property type="match status" value="1"/>
</dbReference>
<dbReference type="Proteomes" id="UP000178570">
    <property type="component" value="Unassembled WGS sequence"/>
</dbReference>
<name>A0A1G1XJT6_9BACT</name>
<dbReference type="STRING" id="1797529.A2570_03365"/>
<evidence type="ECO:0000256" key="4">
    <source>
        <dbReference type="ARBA" id="ARBA00023125"/>
    </source>
</evidence>
<organism evidence="8 9">
    <name type="scientific">Candidatus Brennerbacteria bacterium RIFOXYD1_FULL_41_16</name>
    <dbReference type="NCBI Taxonomy" id="1797529"/>
    <lineage>
        <taxon>Bacteria</taxon>
        <taxon>Candidatus Brenneribacteriota</taxon>
    </lineage>
</organism>
<protein>
    <recommendedName>
        <fullName evidence="10">RNA polymerase sigma factor 70 region 4 type 2 domain-containing protein</fullName>
    </recommendedName>
</protein>
<keyword evidence="4" id="KW-0238">DNA-binding</keyword>
<evidence type="ECO:0000256" key="2">
    <source>
        <dbReference type="ARBA" id="ARBA00023015"/>
    </source>
</evidence>
<dbReference type="Pfam" id="PF08281">
    <property type="entry name" value="Sigma70_r4_2"/>
    <property type="match status" value="1"/>
</dbReference>
<dbReference type="InterPro" id="IPR014284">
    <property type="entry name" value="RNA_pol_sigma-70_dom"/>
</dbReference>
<dbReference type="PANTHER" id="PTHR43133">
    <property type="entry name" value="RNA POLYMERASE ECF-TYPE SIGMA FACTO"/>
    <property type="match status" value="1"/>
</dbReference>
<dbReference type="Gene3D" id="1.10.1740.10">
    <property type="match status" value="1"/>
</dbReference>
<comment type="similarity">
    <text evidence="1">Belongs to the sigma-70 factor family. ECF subfamily.</text>
</comment>
<dbReference type="GO" id="GO:0003677">
    <property type="term" value="F:DNA binding"/>
    <property type="evidence" value="ECO:0007669"/>
    <property type="project" value="UniProtKB-KW"/>
</dbReference>